<dbReference type="InterPro" id="IPR050863">
    <property type="entry name" value="CenT-Element_Derived"/>
</dbReference>
<accession>S4RL06</accession>
<dbReference type="GO" id="GO:0003677">
    <property type="term" value="F:DNA binding"/>
    <property type="evidence" value="ECO:0007669"/>
    <property type="project" value="UniProtKB-KW"/>
</dbReference>
<dbReference type="GO" id="GO:0005634">
    <property type="term" value="C:nucleus"/>
    <property type="evidence" value="ECO:0007669"/>
    <property type="project" value="TreeGrafter"/>
</dbReference>
<dbReference type="Ensembl" id="ENSPMAT00000005917.1">
    <property type="protein sequence ID" value="ENSPMAP00000005890.1"/>
    <property type="gene ID" value="ENSPMAG00000005352.1"/>
</dbReference>
<organism evidence="4">
    <name type="scientific">Petromyzon marinus</name>
    <name type="common">Sea lamprey</name>
    <dbReference type="NCBI Taxonomy" id="7757"/>
    <lineage>
        <taxon>Eukaryota</taxon>
        <taxon>Metazoa</taxon>
        <taxon>Chordata</taxon>
        <taxon>Craniata</taxon>
        <taxon>Vertebrata</taxon>
        <taxon>Cyclostomata</taxon>
        <taxon>Hyperoartia</taxon>
        <taxon>Petromyzontiformes</taxon>
        <taxon>Petromyzontidae</taxon>
        <taxon>Petromyzon</taxon>
    </lineage>
</organism>
<dbReference type="PANTHER" id="PTHR19303:SF26">
    <property type="entry name" value="TIGGER TRANSPOSABLE ELEMENT-DERIVED PROTEIN 1"/>
    <property type="match status" value="1"/>
</dbReference>
<dbReference type="SUPFAM" id="SSF46689">
    <property type="entry name" value="Homeodomain-like"/>
    <property type="match status" value="2"/>
</dbReference>
<reference evidence="4" key="2">
    <citation type="submission" date="2025-09" db="UniProtKB">
        <authorList>
            <consortium name="Ensembl"/>
        </authorList>
    </citation>
    <scope>IDENTIFICATION</scope>
</reference>
<dbReference type="InterPro" id="IPR009057">
    <property type="entry name" value="Homeodomain-like_sf"/>
</dbReference>
<evidence type="ECO:0000256" key="1">
    <source>
        <dbReference type="ARBA" id="ARBA00023125"/>
    </source>
</evidence>
<dbReference type="Gene3D" id="1.10.10.60">
    <property type="entry name" value="Homeodomain-like"/>
    <property type="match status" value="2"/>
</dbReference>
<dbReference type="GeneTree" id="ENSGT00940000163154"/>
<dbReference type="InterPro" id="IPR006600">
    <property type="entry name" value="HTH_CenpB_DNA-bd_dom"/>
</dbReference>
<dbReference type="PROSITE" id="PS51253">
    <property type="entry name" value="HTH_CENPB"/>
    <property type="match status" value="1"/>
</dbReference>
<keyword evidence="1" id="KW-0238">DNA-binding</keyword>
<evidence type="ECO:0000313" key="4">
    <source>
        <dbReference type="Ensembl" id="ENSPMAP00000005890.1"/>
    </source>
</evidence>
<dbReference type="InterPro" id="IPR007889">
    <property type="entry name" value="HTH_Psq"/>
</dbReference>
<feature type="domain" description="HTH CENPB-type" evidence="3">
    <location>
        <begin position="77"/>
        <end position="154"/>
    </location>
</feature>
<reference evidence="4" key="1">
    <citation type="submission" date="2025-08" db="UniProtKB">
        <authorList>
            <consortium name="Ensembl"/>
        </authorList>
    </citation>
    <scope>IDENTIFICATION</scope>
</reference>
<keyword evidence="2" id="KW-0539">Nucleus</keyword>
<dbReference type="Pfam" id="PF04218">
    <property type="entry name" value="CENP-B_N"/>
    <property type="match status" value="1"/>
</dbReference>
<evidence type="ECO:0000256" key="2">
    <source>
        <dbReference type="ARBA" id="ARBA00023242"/>
    </source>
</evidence>
<name>S4RL06_PETMA</name>
<sequence length="192" mass="20969">MSGKRPSDREITGSARKRKVIDLGQKMEIINKHERGQTLSSISRELGLATSTVNTILKDGARIKEHVKGLAPLTSTVITKQRSGAIYEMEQLLTLWMEANVDGRVPLSLVAIQAKARSIFEDVKGKYGDADATFAASHGWFNRFKARSRFRDVTVRGQAAAAAAAEGAELLYPQVLRRIIDEGGYTPAPSTA</sequence>
<dbReference type="AlphaFoldDB" id="S4RL06"/>
<dbReference type="HOGENOM" id="CLU_018294_6_2_1"/>
<protein>
    <recommendedName>
        <fullName evidence="3">HTH CENPB-type domain-containing protein</fullName>
    </recommendedName>
</protein>
<evidence type="ECO:0000259" key="3">
    <source>
        <dbReference type="PROSITE" id="PS51253"/>
    </source>
</evidence>
<dbReference type="PANTHER" id="PTHR19303">
    <property type="entry name" value="TRANSPOSON"/>
    <property type="match status" value="1"/>
</dbReference>
<proteinExistence type="predicted"/>
<dbReference type="Pfam" id="PF03221">
    <property type="entry name" value="HTH_Tnp_Tc5"/>
    <property type="match status" value="1"/>
</dbReference>